<dbReference type="Gene3D" id="3.50.50.60">
    <property type="entry name" value="FAD/NAD(P)-binding domain"/>
    <property type="match status" value="2"/>
</dbReference>
<proteinExistence type="inferred from homology"/>
<comment type="similarity">
    <text evidence="2 6">Belongs to the class-II pyridine nucleotide-disulfide oxidoreductase family.</text>
</comment>
<comment type="subunit">
    <text evidence="3 6">Homodimer.</text>
</comment>
<gene>
    <name evidence="8" type="primary">trxB</name>
    <name evidence="8" type="ORF">CJ218_04660</name>
</gene>
<dbReference type="PRINTS" id="PR00368">
    <property type="entry name" value="FADPNR"/>
</dbReference>
<evidence type="ECO:0000259" key="7">
    <source>
        <dbReference type="Pfam" id="PF07992"/>
    </source>
</evidence>
<dbReference type="PANTHER" id="PTHR48105">
    <property type="entry name" value="THIOREDOXIN REDUCTASE 1-RELATED-RELATED"/>
    <property type="match status" value="1"/>
</dbReference>
<keyword evidence="5 6" id="KW-0560">Oxidoreductase</keyword>
<dbReference type="Proteomes" id="UP000235670">
    <property type="component" value="Unassembled WGS sequence"/>
</dbReference>
<organism evidence="8 9">
    <name type="scientific">Gemella sanguinis</name>
    <dbReference type="NCBI Taxonomy" id="84135"/>
    <lineage>
        <taxon>Bacteria</taxon>
        <taxon>Bacillati</taxon>
        <taxon>Bacillota</taxon>
        <taxon>Bacilli</taxon>
        <taxon>Bacillales</taxon>
        <taxon>Gemellaceae</taxon>
        <taxon>Gemella</taxon>
    </lineage>
</organism>
<evidence type="ECO:0000313" key="9">
    <source>
        <dbReference type="Proteomes" id="UP000235670"/>
    </source>
</evidence>
<dbReference type="InterPro" id="IPR023753">
    <property type="entry name" value="FAD/NAD-binding_dom"/>
</dbReference>
<comment type="cofactor">
    <cofactor evidence="1 6">
        <name>FAD</name>
        <dbReference type="ChEBI" id="CHEBI:57692"/>
    </cofactor>
</comment>
<dbReference type="OrthoDB" id="9806179at2"/>
<dbReference type="SUPFAM" id="SSF51905">
    <property type="entry name" value="FAD/NAD(P)-binding domain"/>
    <property type="match status" value="1"/>
</dbReference>
<comment type="catalytic activity">
    <reaction evidence="6">
        <text>[thioredoxin]-dithiol + NADP(+) = [thioredoxin]-disulfide + NADPH + H(+)</text>
        <dbReference type="Rhea" id="RHEA:20345"/>
        <dbReference type="Rhea" id="RHEA-COMP:10698"/>
        <dbReference type="Rhea" id="RHEA-COMP:10700"/>
        <dbReference type="ChEBI" id="CHEBI:15378"/>
        <dbReference type="ChEBI" id="CHEBI:29950"/>
        <dbReference type="ChEBI" id="CHEBI:50058"/>
        <dbReference type="ChEBI" id="CHEBI:57783"/>
        <dbReference type="ChEBI" id="CHEBI:58349"/>
        <dbReference type="EC" id="1.8.1.9"/>
    </reaction>
</comment>
<dbReference type="AlphaFoldDB" id="A0A2N6SET0"/>
<dbReference type="PRINTS" id="PR00469">
    <property type="entry name" value="PNDRDTASEII"/>
</dbReference>
<evidence type="ECO:0000256" key="3">
    <source>
        <dbReference type="ARBA" id="ARBA00011738"/>
    </source>
</evidence>
<accession>A0A2N6SET0</accession>
<keyword evidence="6" id="KW-0274">FAD</keyword>
<dbReference type="InterPro" id="IPR005982">
    <property type="entry name" value="Thioredox_Rdtase"/>
</dbReference>
<sequence length="314" mass="33861">MTRDYDVIIIGSGPAGLSAALYASRAKLNTLVLEKSKNGGQAAITHLIENYPGAVEDPTGPRVTARMVEQAKSFGAEIKQDEVLDVDFTGDVKVVKCVSGDYTAKTVIIATGASPRKLDAPGIRELESKGISYCATCDGDFFEGLDVYVVGGANSAVEEALFLTKFARKVTIVYRRENVRCEKVTAEKAKNNPKIEILGNTVVTEAIGDGILEAIKLKNLVTGEEYVIEADEEDGTMGLFFFIGYIPQTKLFEGKVEMTEDGYIKAGEDTRTSVPGVYVAGDCRVKDIRQVVTAVSDGAVAAIRAEKYIAEKFE</sequence>
<protein>
    <recommendedName>
        <fullName evidence="6">Thioredoxin reductase</fullName>
        <ecNumber evidence="6">1.8.1.9</ecNumber>
    </recommendedName>
</protein>
<evidence type="ECO:0000256" key="5">
    <source>
        <dbReference type="ARBA" id="ARBA00023002"/>
    </source>
</evidence>
<dbReference type="GO" id="GO:0004791">
    <property type="term" value="F:thioredoxin-disulfide reductase (NADPH) activity"/>
    <property type="evidence" value="ECO:0007669"/>
    <property type="project" value="UniProtKB-UniRule"/>
</dbReference>
<evidence type="ECO:0000256" key="1">
    <source>
        <dbReference type="ARBA" id="ARBA00001974"/>
    </source>
</evidence>
<evidence type="ECO:0000313" key="8">
    <source>
        <dbReference type="EMBL" id="PMC52417.1"/>
    </source>
</evidence>
<dbReference type="EC" id="1.8.1.9" evidence="6"/>
<dbReference type="EMBL" id="PNGT01000004">
    <property type="protein sequence ID" value="PMC52417.1"/>
    <property type="molecule type" value="Genomic_DNA"/>
</dbReference>
<dbReference type="GO" id="GO:0005737">
    <property type="term" value="C:cytoplasm"/>
    <property type="evidence" value="ECO:0007669"/>
    <property type="project" value="InterPro"/>
</dbReference>
<reference evidence="8 9" key="1">
    <citation type="submission" date="2017-09" db="EMBL/GenBank/DDBJ databases">
        <title>Bacterial strain isolated from the female urinary microbiota.</title>
        <authorList>
            <person name="Thomas-White K."/>
            <person name="Kumar N."/>
            <person name="Forster S."/>
            <person name="Putonti C."/>
            <person name="Lawley T."/>
            <person name="Wolfe A.J."/>
        </authorList>
    </citation>
    <scope>NUCLEOTIDE SEQUENCE [LARGE SCALE GENOMIC DNA]</scope>
    <source>
        <strain evidence="8 9">UMB0186</strain>
    </source>
</reference>
<dbReference type="GO" id="GO:0019430">
    <property type="term" value="P:removal of superoxide radicals"/>
    <property type="evidence" value="ECO:0007669"/>
    <property type="project" value="UniProtKB-UniRule"/>
</dbReference>
<keyword evidence="6" id="KW-0676">Redox-active center</keyword>
<dbReference type="InterPro" id="IPR036188">
    <property type="entry name" value="FAD/NAD-bd_sf"/>
</dbReference>
<evidence type="ECO:0000256" key="2">
    <source>
        <dbReference type="ARBA" id="ARBA00009333"/>
    </source>
</evidence>
<evidence type="ECO:0000256" key="4">
    <source>
        <dbReference type="ARBA" id="ARBA00022630"/>
    </source>
</evidence>
<keyword evidence="4 6" id="KW-0285">Flavoprotein</keyword>
<dbReference type="RefSeq" id="WP_031554392.1">
    <property type="nucleotide sequence ID" value="NZ_CAUTAO010000022.1"/>
</dbReference>
<dbReference type="STRING" id="84135.GCA_001052115_00824"/>
<evidence type="ECO:0000256" key="6">
    <source>
        <dbReference type="RuleBase" id="RU003880"/>
    </source>
</evidence>
<dbReference type="InterPro" id="IPR050097">
    <property type="entry name" value="Ferredoxin-NADP_redctase_2"/>
</dbReference>
<comment type="caution">
    <text evidence="8">The sequence shown here is derived from an EMBL/GenBank/DDBJ whole genome shotgun (WGS) entry which is preliminary data.</text>
</comment>
<name>A0A2N6SET0_9BACL</name>
<dbReference type="Pfam" id="PF07992">
    <property type="entry name" value="Pyr_redox_2"/>
    <property type="match status" value="1"/>
</dbReference>
<feature type="domain" description="FAD/NAD(P)-binding" evidence="7">
    <location>
        <begin position="5"/>
        <end position="298"/>
    </location>
</feature>
<dbReference type="NCBIfam" id="TIGR01292">
    <property type="entry name" value="TRX_reduct"/>
    <property type="match status" value="1"/>
</dbReference>